<gene>
    <name evidence="2" type="ORF">Q31a_05080</name>
</gene>
<sequence length="139" mass="15565">MRLSLADYFTMTALVAYSMHIALQPTFGMFVVLTIPMPVVIGLYLRNFKSWPHEHSCCGILSFTFWGSVLFFGVASYVEIFSGRSNFYFVGEEWGNVVETSIFGLFYSGFAGVTNICIYSVLDCYVPHCAGRSQTDNQG</sequence>
<dbReference type="Proteomes" id="UP000318017">
    <property type="component" value="Chromosome"/>
</dbReference>
<dbReference type="KEGG" id="ahel:Q31a_05080"/>
<evidence type="ECO:0000313" key="3">
    <source>
        <dbReference type="Proteomes" id="UP000318017"/>
    </source>
</evidence>
<keyword evidence="1" id="KW-0472">Membrane</keyword>
<evidence type="ECO:0000313" key="2">
    <source>
        <dbReference type="EMBL" id="QDV22224.1"/>
    </source>
</evidence>
<protein>
    <submittedName>
        <fullName evidence="2">Uncharacterized protein</fullName>
    </submittedName>
</protein>
<reference evidence="2 3" key="1">
    <citation type="submission" date="2019-02" db="EMBL/GenBank/DDBJ databases">
        <title>Deep-cultivation of Planctomycetes and their phenomic and genomic characterization uncovers novel biology.</title>
        <authorList>
            <person name="Wiegand S."/>
            <person name="Jogler M."/>
            <person name="Boedeker C."/>
            <person name="Pinto D."/>
            <person name="Vollmers J."/>
            <person name="Rivas-Marin E."/>
            <person name="Kohn T."/>
            <person name="Peeters S.H."/>
            <person name="Heuer A."/>
            <person name="Rast P."/>
            <person name="Oberbeckmann S."/>
            <person name="Bunk B."/>
            <person name="Jeske O."/>
            <person name="Meyerdierks A."/>
            <person name="Storesund J.E."/>
            <person name="Kallscheuer N."/>
            <person name="Luecker S."/>
            <person name="Lage O.M."/>
            <person name="Pohl T."/>
            <person name="Merkel B.J."/>
            <person name="Hornburger P."/>
            <person name="Mueller R.-W."/>
            <person name="Bruemmer F."/>
            <person name="Labrenz M."/>
            <person name="Spormann A.M."/>
            <person name="Op den Camp H."/>
            <person name="Overmann J."/>
            <person name="Amann R."/>
            <person name="Jetten M.S.M."/>
            <person name="Mascher T."/>
            <person name="Medema M.H."/>
            <person name="Devos D.P."/>
            <person name="Kaster A.-K."/>
            <person name="Ovreas L."/>
            <person name="Rohde M."/>
            <person name="Galperin M.Y."/>
            <person name="Jogler C."/>
        </authorList>
    </citation>
    <scope>NUCLEOTIDE SEQUENCE [LARGE SCALE GENOMIC DNA]</scope>
    <source>
        <strain evidence="2 3">Q31a</strain>
    </source>
</reference>
<feature type="transmembrane region" description="Helical" evidence="1">
    <location>
        <begin position="100"/>
        <end position="122"/>
    </location>
</feature>
<dbReference type="EMBL" id="CP036298">
    <property type="protein sequence ID" value="QDV22224.1"/>
    <property type="molecule type" value="Genomic_DNA"/>
</dbReference>
<keyword evidence="1" id="KW-0812">Transmembrane</keyword>
<keyword evidence="1" id="KW-1133">Transmembrane helix</keyword>
<proteinExistence type="predicted"/>
<evidence type="ECO:0000256" key="1">
    <source>
        <dbReference type="SAM" id="Phobius"/>
    </source>
</evidence>
<feature type="transmembrane region" description="Helical" evidence="1">
    <location>
        <begin position="57"/>
        <end position="80"/>
    </location>
</feature>
<feature type="transmembrane region" description="Helical" evidence="1">
    <location>
        <begin position="27"/>
        <end position="45"/>
    </location>
</feature>
<keyword evidence="3" id="KW-1185">Reference proteome</keyword>
<organism evidence="2 3">
    <name type="scientific">Aureliella helgolandensis</name>
    <dbReference type="NCBI Taxonomy" id="2527968"/>
    <lineage>
        <taxon>Bacteria</taxon>
        <taxon>Pseudomonadati</taxon>
        <taxon>Planctomycetota</taxon>
        <taxon>Planctomycetia</taxon>
        <taxon>Pirellulales</taxon>
        <taxon>Pirellulaceae</taxon>
        <taxon>Aureliella</taxon>
    </lineage>
</organism>
<dbReference type="AlphaFoldDB" id="A0A518G129"/>
<accession>A0A518G129</accession>
<name>A0A518G129_9BACT</name>